<evidence type="ECO:0000256" key="2">
    <source>
        <dbReference type="SAM" id="SignalP"/>
    </source>
</evidence>
<protein>
    <submittedName>
        <fullName evidence="3">Phospholipase C</fullName>
    </submittedName>
</protein>
<sequence length="485" mass="55474">MQWTWALITALATATSALPHEARKDVWGQLRSNIKHVVYLMMENHSFSNIAGYWDFHPEIDNLRNRKYCNEYTNPNWTVWGEPLDICAGPYETEVPLEDPDHEFAGVTYQIYRKWNVTNDDVPNMGGFIERQSEKYQATPGESAFVIKAYDEKKSSTLAEIAQNFAFWDSYFAEHPGPTNPNRQFATSGSTCGFVDNAGQAAGFFNNVTGTTCATSIFEALSNKNISWKNYYETDIIDGWMYKWVQDNAIDNLAHASDFYRDLEEGTLPTFSYINPECCTIDSMHPKSNMAAGEQMIKHLYDAVRRSKYWDNVYDSILGVASNLITDSLCSLIIINFDEHGGFADYVPPPVNVPRPEDGIAFDGESEGRPVTYDFTRLGVRVPAFIISPYIEPNTLIHNDGTNYANNSAYTHTSMLHFLQELWELKGLNNRVQWAKTFEHVFSDTKREDTPKTLSTPIWYGDSWEPKPEPFYLLNQNEDYYANRP</sequence>
<dbReference type="InterPro" id="IPR007312">
    <property type="entry name" value="Phosphoesterase"/>
</dbReference>
<reference evidence="3 4" key="1">
    <citation type="journal article" date="2012" name="Eukaryot. Cell">
        <title>Draft genome sequence of Aspergillus oryzae strain 3.042.</title>
        <authorList>
            <person name="Zhao G."/>
            <person name="Yao Y."/>
            <person name="Qi W."/>
            <person name="Wang C."/>
            <person name="Hou L."/>
            <person name="Zeng B."/>
            <person name="Cao X."/>
        </authorList>
    </citation>
    <scope>NUCLEOTIDE SEQUENCE [LARGE SCALE GENOMIC DNA]</scope>
    <source>
        <strain evidence="3 4">3.042</strain>
    </source>
</reference>
<evidence type="ECO:0000256" key="1">
    <source>
        <dbReference type="ARBA" id="ARBA00022801"/>
    </source>
</evidence>
<evidence type="ECO:0000313" key="4">
    <source>
        <dbReference type="Proteomes" id="UP000002812"/>
    </source>
</evidence>
<feature type="signal peptide" evidence="2">
    <location>
        <begin position="1"/>
        <end position="17"/>
    </location>
</feature>
<evidence type="ECO:0000313" key="3">
    <source>
        <dbReference type="EMBL" id="EIT76827.1"/>
    </source>
</evidence>
<name>I7ZXE3_ASPO3</name>
<reference evidence="4" key="2">
    <citation type="submission" date="2012-06" db="EMBL/GenBank/DDBJ databases">
        <title>Comparative genomic analyses of Aspergillus oryzae 3.042 and A. oryzae RIB40 for soy-sauce fermentation.</title>
        <authorList>
            <person name="Zhao G."/>
            <person name="Hou L."/>
            <person name="Wang C."/>
            <person name="Cao X."/>
        </authorList>
    </citation>
    <scope>NUCLEOTIDE SEQUENCE [LARGE SCALE GENOMIC DNA]</scope>
    <source>
        <strain evidence="4">3.042</strain>
    </source>
</reference>
<dbReference type="Gene3D" id="3.40.720.10">
    <property type="entry name" value="Alkaline Phosphatase, subunit A"/>
    <property type="match status" value="1"/>
</dbReference>
<dbReference type="InterPro" id="IPR017850">
    <property type="entry name" value="Alkaline_phosphatase_core_sf"/>
</dbReference>
<dbReference type="PANTHER" id="PTHR31956:SF1">
    <property type="entry name" value="NON-SPECIFIC PHOSPHOLIPASE C1"/>
    <property type="match status" value="1"/>
</dbReference>
<keyword evidence="2" id="KW-0732">Signal</keyword>
<dbReference type="Proteomes" id="UP000002812">
    <property type="component" value="Unassembled WGS sequence"/>
</dbReference>
<dbReference type="EMBL" id="AKHY01000156">
    <property type="protein sequence ID" value="EIT76827.1"/>
    <property type="molecule type" value="Genomic_DNA"/>
</dbReference>
<dbReference type="HOGENOM" id="CLU_029943_0_0_1"/>
<dbReference type="Pfam" id="PF04185">
    <property type="entry name" value="Phosphoesterase"/>
    <property type="match status" value="2"/>
</dbReference>
<organism evidence="3 4">
    <name type="scientific">Aspergillus oryzae (strain 3.042)</name>
    <name type="common">Yellow koji mold</name>
    <dbReference type="NCBI Taxonomy" id="1160506"/>
    <lineage>
        <taxon>Eukaryota</taxon>
        <taxon>Fungi</taxon>
        <taxon>Dikarya</taxon>
        <taxon>Ascomycota</taxon>
        <taxon>Pezizomycotina</taxon>
        <taxon>Eurotiomycetes</taxon>
        <taxon>Eurotiomycetidae</taxon>
        <taxon>Eurotiales</taxon>
        <taxon>Aspergillaceae</taxon>
        <taxon>Aspergillus</taxon>
        <taxon>Aspergillus subgen. Circumdati</taxon>
    </lineage>
</organism>
<accession>I7ZXE3</accession>
<dbReference type="GO" id="GO:0009395">
    <property type="term" value="P:phospholipid catabolic process"/>
    <property type="evidence" value="ECO:0007669"/>
    <property type="project" value="TreeGrafter"/>
</dbReference>
<comment type="caution">
    <text evidence="3">The sequence shown here is derived from an EMBL/GenBank/DDBJ whole genome shotgun (WGS) entry which is preliminary data.</text>
</comment>
<proteinExistence type="predicted"/>
<dbReference type="GO" id="GO:0042578">
    <property type="term" value="F:phosphoric ester hydrolase activity"/>
    <property type="evidence" value="ECO:0007669"/>
    <property type="project" value="UniProtKB-ARBA"/>
</dbReference>
<dbReference type="PANTHER" id="PTHR31956">
    <property type="entry name" value="NON-SPECIFIC PHOSPHOLIPASE C4-RELATED"/>
    <property type="match status" value="1"/>
</dbReference>
<feature type="chain" id="PRO_5003712796" evidence="2">
    <location>
        <begin position="18"/>
        <end position="485"/>
    </location>
</feature>
<dbReference type="OrthoDB" id="5135119at2759"/>
<keyword evidence="1" id="KW-0378">Hydrolase</keyword>
<dbReference type="AlphaFoldDB" id="I7ZXE3"/>
<gene>
    <name evidence="3" type="ORF">Ao3042_07185</name>
</gene>